<feature type="transmembrane region" description="Helical" evidence="1">
    <location>
        <begin position="140"/>
        <end position="162"/>
    </location>
</feature>
<keyword evidence="1" id="KW-1133">Transmembrane helix</keyword>
<dbReference type="PANTHER" id="PTHR35152:SF1">
    <property type="entry name" value="DOMAIN SIGNALLING PROTEIN, PUTATIVE (AFU_ORTHOLOGUE AFUA_5G11310)-RELATED"/>
    <property type="match status" value="1"/>
</dbReference>
<evidence type="ECO:0000259" key="3">
    <source>
        <dbReference type="PROSITE" id="PS50924"/>
    </source>
</evidence>
<feature type="transmembrane region" description="Helical" evidence="1">
    <location>
        <begin position="80"/>
        <end position="100"/>
    </location>
</feature>
<dbReference type="GO" id="GO:0016020">
    <property type="term" value="C:membrane"/>
    <property type="evidence" value="ECO:0007669"/>
    <property type="project" value="UniProtKB-UniRule"/>
</dbReference>
<accession>A0A917QTR5</accession>
<dbReference type="PROSITE" id="PS50924">
    <property type="entry name" value="MHYT"/>
    <property type="match status" value="1"/>
</dbReference>
<dbReference type="EMBL" id="BMMW01000006">
    <property type="protein sequence ID" value="GGK67219.1"/>
    <property type="molecule type" value="Genomic_DNA"/>
</dbReference>
<feature type="domain" description="MHYT" evidence="3">
    <location>
        <begin position="9"/>
        <end position="197"/>
    </location>
</feature>
<evidence type="ECO:0000256" key="1">
    <source>
        <dbReference type="PROSITE-ProRule" id="PRU00244"/>
    </source>
</evidence>
<feature type="region of interest" description="Disordered" evidence="2">
    <location>
        <begin position="249"/>
        <end position="276"/>
    </location>
</feature>
<protein>
    <submittedName>
        <fullName evidence="4">Membrane protein</fullName>
    </submittedName>
</protein>
<keyword evidence="1" id="KW-0472">Membrane</keyword>
<keyword evidence="5" id="KW-1185">Reference proteome</keyword>
<sequence length="276" mass="28485">MLPLDHFSHGLINPALAYGISFIGSLLGLRCAFHAETARLNLGWLAAAAVALGGTGIWVMHFTAMLGFTINGSVVHYDMGITLLSAIVAVVIVFLGLWIVTSGDRGWSRLALGGATTGLGVAAMHYLGMSAMHTGARITYAAPMVALSLVIAVVAATAALWFMLNIRSLVTSVIASLIMALAVNGMHYTAMAAMSAYPDHHAGSPSGAAPVELLTPLITCVALVVMALFVVVGLAELEVRGNTVAPVASAGSPNALRTTDPATLAASGRQWPRKPS</sequence>
<organism evidence="4 5">
    <name type="scientific">Nocardia camponoti</name>
    <dbReference type="NCBI Taxonomy" id="1616106"/>
    <lineage>
        <taxon>Bacteria</taxon>
        <taxon>Bacillati</taxon>
        <taxon>Actinomycetota</taxon>
        <taxon>Actinomycetes</taxon>
        <taxon>Mycobacteriales</taxon>
        <taxon>Nocardiaceae</taxon>
        <taxon>Nocardia</taxon>
    </lineage>
</organism>
<dbReference type="Pfam" id="PF03707">
    <property type="entry name" value="MHYT"/>
    <property type="match status" value="2"/>
</dbReference>
<evidence type="ECO:0000313" key="5">
    <source>
        <dbReference type="Proteomes" id="UP000612956"/>
    </source>
</evidence>
<comment type="caution">
    <text evidence="4">The sequence shown here is derived from an EMBL/GenBank/DDBJ whole genome shotgun (WGS) entry which is preliminary data.</text>
</comment>
<evidence type="ECO:0000256" key="2">
    <source>
        <dbReference type="SAM" id="MobiDB-lite"/>
    </source>
</evidence>
<name>A0A917QTR5_9NOCA</name>
<feature type="transmembrane region" description="Helical" evidence="1">
    <location>
        <begin position="169"/>
        <end position="193"/>
    </location>
</feature>
<gene>
    <name evidence="4" type="ORF">GCM10011591_44210</name>
</gene>
<feature type="transmembrane region" description="Helical" evidence="1">
    <location>
        <begin position="213"/>
        <end position="235"/>
    </location>
</feature>
<proteinExistence type="predicted"/>
<feature type="transmembrane region" description="Helical" evidence="1">
    <location>
        <begin position="107"/>
        <end position="128"/>
    </location>
</feature>
<dbReference type="AlphaFoldDB" id="A0A917QTR5"/>
<dbReference type="InterPro" id="IPR005330">
    <property type="entry name" value="MHYT_dom"/>
</dbReference>
<feature type="compositionally biased region" description="Polar residues" evidence="2">
    <location>
        <begin position="251"/>
        <end position="261"/>
    </location>
</feature>
<dbReference type="PANTHER" id="PTHR35152">
    <property type="entry name" value="DOMAIN SIGNALLING PROTEIN, PUTATIVE (AFU_ORTHOLOGUE AFUA_5G11310)-RELATED"/>
    <property type="match status" value="1"/>
</dbReference>
<evidence type="ECO:0000313" key="4">
    <source>
        <dbReference type="EMBL" id="GGK67219.1"/>
    </source>
</evidence>
<feature type="transmembrane region" description="Helical" evidence="1">
    <location>
        <begin position="45"/>
        <end position="68"/>
    </location>
</feature>
<reference evidence="4" key="2">
    <citation type="submission" date="2020-09" db="EMBL/GenBank/DDBJ databases">
        <authorList>
            <person name="Sun Q."/>
            <person name="Zhou Y."/>
        </authorList>
    </citation>
    <scope>NUCLEOTIDE SEQUENCE</scope>
    <source>
        <strain evidence="4">CGMCC 4.7278</strain>
    </source>
</reference>
<dbReference type="RefSeq" id="WP_229684237.1">
    <property type="nucleotide sequence ID" value="NZ_BMMW01000006.1"/>
</dbReference>
<keyword evidence="1" id="KW-0812">Transmembrane</keyword>
<dbReference type="Proteomes" id="UP000612956">
    <property type="component" value="Unassembled WGS sequence"/>
</dbReference>
<feature type="transmembrane region" description="Helical" evidence="1">
    <location>
        <begin position="15"/>
        <end position="33"/>
    </location>
</feature>
<reference evidence="4" key="1">
    <citation type="journal article" date="2014" name="Int. J. Syst. Evol. Microbiol.">
        <title>Complete genome sequence of Corynebacterium casei LMG S-19264T (=DSM 44701T), isolated from a smear-ripened cheese.</title>
        <authorList>
            <consortium name="US DOE Joint Genome Institute (JGI-PGF)"/>
            <person name="Walter F."/>
            <person name="Albersmeier A."/>
            <person name="Kalinowski J."/>
            <person name="Ruckert C."/>
        </authorList>
    </citation>
    <scope>NUCLEOTIDE SEQUENCE</scope>
    <source>
        <strain evidence="4">CGMCC 4.7278</strain>
    </source>
</reference>